<feature type="compositionally biased region" description="Low complexity" evidence="1">
    <location>
        <begin position="54"/>
        <end position="76"/>
    </location>
</feature>
<proteinExistence type="predicted"/>
<sequence length="169" mass="18647">MNVIFISIIAPSSHHRRQPPSIANRPSRNRSAVNVAFSSSSASTGLPPIQPVIRPSSPRNSANNHRSRSSVHLVRSSTIVTDPFESAFYFKDPSSKHSDKPLFFRPPSELPLSPPSTSCPRNSANNYRSRPSIHLNRSSTTMLIRSSRPLFFRPTPDLPSSPPSVPSRP</sequence>
<evidence type="ECO:0000313" key="3">
    <source>
        <dbReference type="Proteomes" id="UP001341840"/>
    </source>
</evidence>
<feature type="compositionally biased region" description="Pro residues" evidence="1">
    <location>
        <begin position="156"/>
        <end position="169"/>
    </location>
</feature>
<accession>A0ABU6VU06</accession>
<feature type="region of interest" description="Disordered" evidence="1">
    <location>
        <begin position="90"/>
        <end position="169"/>
    </location>
</feature>
<dbReference type="Proteomes" id="UP001341840">
    <property type="component" value="Unassembled WGS sequence"/>
</dbReference>
<feature type="compositionally biased region" description="Low complexity" evidence="1">
    <location>
        <begin position="31"/>
        <end position="43"/>
    </location>
</feature>
<organism evidence="2 3">
    <name type="scientific">Stylosanthes scabra</name>
    <dbReference type="NCBI Taxonomy" id="79078"/>
    <lineage>
        <taxon>Eukaryota</taxon>
        <taxon>Viridiplantae</taxon>
        <taxon>Streptophyta</taxon>
        <taxon>Embryophyta</taxon>
        <taxon>Tracheophyta</taxon>
        <taxon>Spermatophyta</taxon>
        <taxon>Magnoliopsida</taxon>
        <taxon>eudicotyledons</taxon>
        <taxon>Gunneridae</taxon>
        <taxon>Pentapetalae</taxon>
        <taxon>rosids</taxon>
        <taxon>fabids</taxon>
        <taxon>Fabales</taxon>
        <taxon>Fabaceae</taxon>
        <taxon>Papilionoideae</taxon>
        <taxon>50 kb inversion clade</taxon>
        <taxon>dalbergioids sensu lato</taxon>
        <taxon>Dalbergieae</taxon>
        <taxon>Pterocarpus clade</taxon>
        <taxon>Stylosanthes</taxon>
    </lineage>
</organism>
<keyword evidence="3" id="KW-1185">Reference proteome</keyword>
<feature type="compositionally biased region" description="Polar residues" evidence="1">
    <location>
        <begin position="121"/>
        <end position="144"/>
    </location>
</feature>
<reference evidence="2 3" key="1">
    <citation type="journal article" date="2023" name="Plants (Basel)">
        <title>Bridging the Gap: Combining Genomics and Transcriptomics Approaches to Understand Stylosanthes scabra, an Orphan Legume from the Brazilian Caatinga.</title>
        <authorList>
            <person name="Ferreira-Neto J.R.C."/>
            <person name="da Silva M.D."/>
            <person name="Binneck E."/>
            <person name="de Melo N.F."/>
            <person name="da Silva R.H."/>
            <person name="de Melo A.L.T.M."/>
            <person name="Pandolfi V."/>
            <person name="Bustamante F.O."/>
            <person name="Brasileiro-Vidal A.C."/>
            <person name="Benko-Iseppon A.M."/>
        </authorList>
    </citation>
    <scope>NUCLEOTIDE SEQUENCE [LARGE SCALE GENOMIC DNA]</scope>
    <source>
        <tissue evidence="2">Leaves</tissue>
    </source>
</reference>
<evidence type="ECO:0000256" key="1">
    <source>
        <dbReference type="SAM" id="MobiDB-lite"/>
    </source>
</evidence>
<feature type="region of interest" description="Disordered" evidence="1">
    <location>
        <begin position="14"/>
        <end position="76"/>
    </location>
</feature>
<evidence type="ECO:0000313" key="2">
    <source>
        <dbReference type="EMBL" id="MED6177112.1"/>
    </source>
</evidence>
<comment type="caution">
    <text evidence="2">The sequence shown here is derived from an EMBL/GenBank/DDBJ whole genome shotgun (WGS) entry which is preliminary data.</text>
</comment>
<protein>
    <submittedName>
        <fullName evidence="2">Uncharacterized protein</fullName>
    </submittedName>
</protein>
<feature type="compositionally biased region" description="Basic and acidic residues" evidence="1">
    <location>
        <begin position="93"/>
        <end position="102"/>
    </location>
</feature>
<dbReference type="EMBL" id="JASCZI010153156">
    <property type="protein sequence ID" value="MED6177112.1"/>
    <property type="molecule type" value="Genomic_DNA"/>
</dbReference>
<name>A0ABU6VU06_9FABA</name>
<gene>
    <name evidence="2" type="ORF">PIB30_094811</name>
</gene>